<dbReference type="RefSeq" id="WP_387898529.1">
    <property type="nucleotide sequence ID" value="NZ_JBIAPK010000013.1"/>
</dbReference>
<keyword evidence="3" id="KW-1185">Reference proteome</keyword>
<organism evidence="2 3">
    <name type="scientific">Streptomyces flavidovirens</name>
    <dbReference type="NCBI Taxonomy" id="67298"/>
    <lineage>
        <taxon>Bacteria</taxon>
        <taxon>Bacillati</taxon>
        <taxon>Actinomycetota</taxon>
        <taxon>Actinomycetes</taxon>
        <taxon>Kitasatosporales</taxon>
        <taxon>Streptomycetaceae</taxon>
        <taxon>Streptomyces</taxon>
    </lineage>
</organism>
<name>A0ABW6RRI9_9ACTN</name>
<sequence length="92" mass="9827">MDAVPAAFTASYWWGHHLGGLLSHPDDEQLMLRVLGRLTLMVAALAELIHATVAVAAFIVGLALTGETAERARAVLNPLRDESEPLGENVPT</sequence>
<protein>
    <submittedName>
        <fullName evidence="2">Uncharacterized protein</fullName>
    </submittedName>
</protein>
<feature type="transmembrane region" description="Helical" evidence="1">
    <location>
        <begin position="40"/>
        <end position="64"/>
    </location>
</feature>
<dbReference type="EMBL" id="JBIAPK010000013">
    <property type="protein sequence ID" value="MFF3343129.1"/>
    <property type="molecule type" value="Genomic_DNA"/>
</dbReference>
<comment type="caution">
    <text evidence="2">The sequence shown here is derived from an EMBL/GenBank/DDBJ whole genome shotgun (WGS) entry which is preliminary data.</text>
</comment>
<keyword evidence="1" id="KW-1133">Transmembrane helix</keyword>
<evidence type="ECO:0000313" key="2">
    <source>
        <dbReference type="EMBL" id="MFF3343129.1"/>
    </source>
</evidence>
<accession>A0ABW6RRI9</accession>
<keyword evidence="1" id="KW-0812">Transmembrane</keyword>
<gene>
    <name evidence="2" type="ORF">ACFYWW_31210</name>
</gene>
<proteinExistence type="predicted"/>
<dbReference type="Proteomes" id="UP001601976">
    <property type="component" value="Unassembled WGS sequence"/>
</dbReference>
<keyword evidence="1" id="KW-0472">Membrane</keyword>
<reference evidence="2 3" key="1">
    <citation type="submission" date="2024-10" db="EMBL/GenBank/DDBJ databases">
        <title>The Natural Products Discovery Center: Release of the First 8490 Sequenced Strains for Exploring Actinobacteria Biosynthetic Diversity.</title>
        <authorList>
            <person name="Kalkreuter E."/>
            <person name="Kautsar S.A."/>
            <person name="Yang D."/>
            <person name="Bader C.D."/>
            <person name="Teijaro C.N."/>
            <person name="Fluegel L."/>
            <person name="Davis C.M."/>
            <person name="Simpson J.R."/>
            <person name="Lauterbach L."/>
            <person name="Steele A.D."/>
            <person name="Gui C."/>
            <person name="Meng S."/>
            <person name="Li G."/>
            <person name="Viehrig K."/>
            <person name="Ye F."/>
            <person name="Su P."/>
            <person name="Kiefer A.F."/>
            <person name="Nichols A."/>
            <person name="Cepeda A.J."/>
            <person name="Yan W."/>
            <person name="Fan B."/>
            <person name="Jiang Y."/>
            <person name="Adhikari A."/>
            <person name="Zheng C.-J."/>
            <person name="Schuster L."/>
            <person name="Cowan T.M."/>
            <person name="Smanski M.J."/>
            <person name="Chevrette M.G."/>
            <person name="De Carvalho L.P.S."/>
            <person name="Shen B."/>
        </authorList>
    </citation>
    <scope>NUCLEOTIDE SEQUENCE [LARGE SCALE GENOMIC DNA]</scope>
    <source>
        <strain evidence="2 3">NPDC003029</strain>
    </source>
</reference>
<evidence type="ECO:0000256" key="1">
    <source>
        <dbReference type="SAM" id="Phobius"/>
    </source>
</evidence>
<evidence type="ECO:0000313" key="3">
    <source>
        <dbReference type="Proteomes" id="UP001601976"/>
    </source>
</evidence>